<name>A0A2A2SF58_9SPHN</name>
<keyword evidence="1" id="KW-0805">Transcription regulation</keyword>
<dbReference type="Proteomes" id="UP000218151">
    <property type="component" value="Unassembled WGS sequence"/>
</dbReference>
<organism evidence="5 6">
    <name type="scientific">Sphingomonas lenta</name>
    <dbReference type="NCBI Taxonomy" id="1141887"/>
    <lineage>
        <taxon>Bacteria</taxon>
        <taxon>Pseudomonadati</taxon>
        <taxon>Pseudomonadota</taxon>
        <taxon>Alphaproteobacteria</taxon>
        <taxon>Sphingomonadales</taxon>
        <taxon>Sphingomonadaceae</taxon>
        <taxon>Sphingomonas</taxon>
    </lineage>
</organism>
<evidence type="ECO:0000313" key="5">
    <source>
        <dbReference type="EMBL" id="PAX07845.1"/>
    </source>
</evidence>
<dbReference type="OrthoDB" id="9782219at2"/>
<evidence type="ECO:0000259" key="4">
    <source>
        <dbReference type="PROSITE" id="PS51118"/>
    </source>
</evidence>
<dbReference type="PANTHER" id="PTHR33204">
    <property type="entry name" value="TRANSCRIPTIONAL REGULATOR, MARR FAMILY"/>
    <property type="match status" value="1"/>
</dbReference>
<dbReference type="SUPFAM" id="SSF55718">
    <property type="entry name" value="SCP-like"/>
    <property type="match status" value="1"/>
</dbReference>
<dbReference type="AlphaFoldDB" id="A0A2A2SF58"/>
<evidence type="ECO:0000256" key="3">
    <source>
        <dbReference type="ARBA" id="ARBA00023163"/>
    </source>
</evidence>
<dbReference type="Gene3D" id="1.10.10.10">
    <property type="entry name" value="Winged helix-like DNA-binding domain superfamily/Winged helix DNA-binding domain"/>
    <property type="match status" value="1"/>
</dbReference>
<sequence>MKLEKLTESRRSEAKRRYDDACAATHGMDIIGERWALPVMRELMLGPRRFSELRRSLPSLSANVLTQRLEGLEAAGIVRREKLPPPASVQVYALTPWGQEAGPVFQALGRWAARSPAHDPTRPFSAVSLMLSLRTMFSAERAGDLSLSAGFRFGEDQFRFTLERGQVAIGRGLPDAPDFVLGGTTQGVAALVYAGAPADALERDGMLTIEGDRGALARFATLFPPPTRVPSK</sequence>
<dbReference type="InterPro" id="IPR002577">
    <property type="entry name" value="HTH_HxlR"/>
</dbReference>
<dbReference type="InterPro" id="IPR036388">
    <property type="entry name" value="WH-like_DNA-bd_sf"/>
</dbReference>
<reference evidence="6" key="1">
    <citation type="submission" date="2017-09" db="EMBL/GenBank/DDBJ databases">
        <authorList>
            <person name="Feng G."/>
            <person name="Zhu H."/>
        </authorList>
    </citation>
    <scope>NUCLEOTIDE SEQUENCE [LARGE SCALE GENOMIC DNA]</scope>
    <source>
        <strain evidence="6">1PNM-20</strain>
    </source>
</reference>
<dbReference type="EMBL" id="NSLI01000003">
    <property type="protein sequence ID" value="PAX07845.1"/>
    <property type="molecule type" value="Genomic_DNA"/>
</dbReference>
<dbReference type="PANTHER" id="PTHR33204:SF18">
    <property type="entry name" value="TRANSCRIPTIONAL REGULATORY PROTEIN"/>
    <property type="match status" value="1"/>
</dbReference>
<dbReference type="Pfam" id="PF01638">
    <property type="entry name" value="HxlR"/>
    <property type="match status" value="1"/>
</dbReference>
<accession>A0A2A2SF58</accession>
<dbReference type="SUPFAM" id="SSF46785">
    <property type="entry name" value="Winged helix' DNA-binding domain"/>
    <property type="match status" value="1"/>
</dbReference>
<dbReference type="InterPro" id="IPR036527">
    <property type="entry name" value="SCP2_sterol-bd_dom_sf"/>
</dbReference>
<dbReference type="PROSITE" id="PS51118">
    <property type="entry name" value="HTH_HXLR"/>
    <property type="match status" value="1"/>
</dbReference>
<evidence type="ECO:0000256" key="1">
    <source>
        <dbReference type="ARBA" id="ARBA00023015"/>
    </source>
</evidence>
<keyword evidence="2" id="KW-0238">DNA-binding</keyword>
<feature type="domain" description="HTH hxlR-type" evidence="4">
    <location>
        <begin position="22"/>
        <end position="120"/>
    </location>
</feature>
<dbReference type="InterPro" id="IPR036390">
    <property type="entry name" value="WH_DNA-bd_sf"/>
</dbReference>
<dbReference type="GO" id="GO:0003677">
    <property type="term" value="F:DNA binding"/>
    <property type="evidence" value="ECO:0007669"/>
    <property type="project" value="UniProtKB-KW"/>
</dbReference>
<keyword evidence="6" id="KW-1185">Reference proteome</keyword>
<comment type="caution">
    <text evidence="5">The sequence shown here is derived from an EMBL/GenBank/DDBJ whole genome shotgun (WGS) entry which is preliminary data.</text>
</comment>
<protein>
    <submittedName>
        <fullName evidence="5">Transcriptional regulator</fullName>
    </submittedName>
</protein>
<keyword evidence="3" id="KW-0804">Transcription</keyword>
<dbReference type="RefSeq" id="WP_095998088.1">
    <property type="nucleotide sequence ID" value="NZ_NSLI01000003.1"/>
</dbReference>
<evidence type="ECO:0000313" key="6">
    <source>
        <dbReference type="Proteomes" id="UP000218151"/>
    </source>
</evidence>
<gene>
    <name evidence="5" type="ORF">CKY28_09500</name>
</gene>
<proteinExistence type="predicted"/>
<dbReference type="Gene3D" id="3.30.1050.10">
    <property type="entry name" value="SCP2 sterol-binding domain"/>
    <property type="match status" value="1"/>
</dbReference>
<evidence type="ECO:0000256" key="2">
    <source>
        <dbReference type="ARBA" id="ARBA00023125"/>
    </source>
</evidence>